<evidence type="ECO:0000313" key="3">
    <source>
        <dbReference type="Proteomes" id="UP001365405"/>
    </source>
</evidence>
<evidence type="ECO:0008006" key="4">
    <source>
        <dbReference type="Google" id="ProtNLM"/>
    </source>
</evidence>
<sequence length="204" mass="22460">MEILQFIAPLLGVIVGAILTGLTSAIRMRRERRRVIAIALADLLEVRHRIYAIDAAIKEIGALANIPAETISTFRNQLESILPDGLELNKRYDAAVTTLAGIDPILGFRLRSKNLLPGILNTARALAASTPDGLQGFEQMESRLRSAAIPKMNAAVFELAKAHSYITAFKVWRLINQAEAQKSEATKIFGDLIPQQNRNKESTM</sequence>
<comment type="caution">
    <text evidence="2">The sequence shown here is derived from an EMBL/GenBank/DDBJ whole genome shotgun (WGS) entry which is preliminary data.</text>
</comment>
<organism evidence="2 3">
    <name type="scientific">Pseudaquabacterium inlustre</name>
    <dbReference type="NCBI Taxonomy" id="2984192"/>
    <lineage>
        <taxon>Bacteria</taxon>
        <taxon>Pseudomonadati</taxon>
        <taxon>Pseudomonadota</taxon>
        <taxon>Betaproteobacteria</taxon>
        <taxon>Burkholderiales</taxon>
        <taxon>Sphaerotilaceae</taxon>
        <taxon>Pseudaquabacterium</taxon>
    </lineage>
</organism>
<keyword evidence="1" id="KW-0472">Membrane</keyword>
<gene>
    <name evidence="2" type="ORF">AACH10_13900</name>
</gene>
<feature type="transmembrane region" description="Helical" evidence="1">
    <location>
        <begin position="6"/>
        <end position="26"/>
    </location>
</feature>
<dbReference type="RefSeq" id="WP_341411025.1">
    <property type="nucleotide sequence ID" value="NZ_JBBUTH010000007.1"/>
</dbReference>
<evidence type="ECO:0000313" key="2">
    <source>
        <dbReference type="EMBL" id="MEK8051340.1"/>
    </source>
</evidence>
<protein>
    <recommendedName>
        <fullName evidence="4">DUF4760 domain-containing protein</fullName>
    </recommendedName>
</protein>
<keyword evidence="1" id="KW-1133">Transmembrane helix</keyword>
<dbReference type="EMBL" id="JBBUTH010000007">
    <property type="protein sequence ID" value="MEK8051340.1"/>
    <property type="molecule type" value="Genomic_DNA"/>
</dbReference>
<accession>A0ABU9CHL1</accession>
<proteinExistence type="predicted"/>
<keyword evidence="1" id="KW-0812">Transmembrane</keyword>
<name>A0ABU9CHL1_9BURK</name>
<keyword evidence="3" id="KW-1185">Reference proteome</keyword>
<dbReference type="Proteomes" id="UP001365405">
    <property type="component" value="Unassembled WGS sequence"/>
</dbReference>
<reference evidence="2 3" key="1">
    <citation type="submission" date="2024-04" db="EMBL/GenBank/DDBJ databases">
        <title>Novel species of the genus Ideonella isolated from streams.</title>
        <authorList>
            <person name="Lu H."/>
        </authorList>
    </citation>
    <scope>NUCLEOTIDE SEQUENCE [LARGE SCALE GENOMIC DNA]</scope>
    <source>
        <strain evidence="2 3">DXS22W</strain>
    </source>
</reference>
<evidence type="ECO:0000256" key="1">
    <source>
        <dbReference type="SAM" id="Phobius"/>
    </source>
</evidence>